<keyword evidence="1 4" id="KW-0489">Methyltransferase</keyword>
<dbReference type="PANTHER" id="PTHR43861">
    <property type="entry name" value="TRANS-ACONITATE 2-METHYLTRANSFERASE-RELATED"/>
    <property type="match status" value="1"/>
</dbReference>
<evidence type="ECO:0000256" key="1">
    <source>
        <dbReference type="ARBA" id="ARBA00022603"/>
    </source>
</evidence>
<dbReference type="Pfam" id="PF13649">
    <property type="entry name" value="Methyltransf_25"/>
    <property type="match status" value="1"/>
</dbReference>
<evidence type="ECO:0000259" key="3">
    <source>
        <dbReference type="Pfam" id="PF13649"/>
    </source>
</evidence>
<protein>
    <submittedName>
        <fullName evidence="4">Ubiquinone/menaquinone biosynthesis C-methylase UbiE</fullName>
    </submittedName>
</protein>
<dbReference type="GO" id="GO:0008168">
    <property type="term" value="F:methyltransferase activity"/>
    <property type="evidence" value="ECO:0007669"/>
    <property type="project" value="UniProtKB-KW"/>
</dbReference>
<keyword evidence="2" id="KW-0808">Transferase</keyword>
<dbReference type="Gene3D" id="3.40.50.150">
    <property type="entry name" value="Vaccinia Virus protein VP39"/>
    <property type="match status" value="1"/>
</dbReference>
<organism evidence="4 5">
    <name type="scientific">Paenibacillus aquistagni</name>
    <dbReference type="NCBI Taxonomy" id="1852522"/>
    <lineage>
        <taxon>Bacteria</taxon>
        <taxon>Bacillati</taxon>
        <taxon>Bacillota</taxon>
        <taxon>Bacilli</taxon>
        <taxon>Bacillales</taxon>
        <taxon>Paenibacillaceae</taxon>
        <taxon>Paenibacillus</taxon>
    </lineage>
</organism>
<dbReference type="SUPFAM" id="SSF53335">
    <property type="entry name" value="S-adenosyl-L-methionine-dependent methyltransferases"/>
    <property type="match status" value="1"/>
</dbReference>
<dbReference type="InterPro" id="IPR041698">
    <property type="entry name" value="Methyltransf_25"/>
</dbReference>
<keyword evidence="5" id="KW-1185">Reference proteome</keyword>
<dbReference type="EMBL" id="FXAZ01000001">
    <property type="protein sequence ID" value="SMG11880.1"/>
    <property type="molecule type" value="Genomic_DNA"/>
</dbReference>
<dbReference type="PANTHER" id="PTHR43861:SF1">
    <property type="entry name" value="TRANS-ACONITATE 2-METHYLTRANSFERASE"/>
    <property type="match status" value="1"/>
</dbReference>
<dbReference type="GO" id="GO:0032259">
    <property type="term" value="P:methylation"/>
    <property type="evidence" value="ECO:0007669"/>
    <property type="project" value="UniProtKB-KW"/>
</dbReference>
<gene>
    <name evidence="4" type="ORF">SAMN06295960_0297</name>
</gene>
<accession>A0A1X7IB91</accession>
<feature type="domain" description="Methyltransferase" evidence="3">
    <location>
        <begin position="43"/>
        <end position="141"/>
    </location>
</feature>
<evidence type="ECO:0000256" key="2">
    <source>
        <dbReference type="ARBA" id="ARBA00022679"/>
    </source>
</evidence>
<dbReference type="Proteomes" id="UP000193834">
    <property type="component" value="Unassembled WGS sequence"/>
</dbReference>
<keyword evidence="4" id="KW-0830">Ubiquinone</keyword>
<dbReference type="STRING" id="1852522.SAMN06295960_0297"/>
<sequence length="254" mass="29382">MSMQAYGQFALVYDRLMEDMPYAEWLAFAEEAWERYGVKPTTVVDLGCGTGSLAIPLAKKGYRVIGLDLSDAMLTMGREKESQAGRLKGDIQWVHQDMRSWEVPDAVDAVLSFCDSMNYLTEPEDIKAMIRQTAGQLRTGGVLLMDMHHVRQFEAYAEEQPFTLDEGDVAYIWYSDYDADRMEIEHELTIFVRDDSTGRYERIDESHRQRAYDPAWIEQELRQAGFEQIEWYGDFTFEAPAEDCRRMFVAAKRA</sequence>
<proteinExistence type="predicted"/>
<evidence type="ECO:0000313" key="5">
    <source>
        <dbReference type="Proteomes" id="UP000193834"/>
    </source>
</evidence>
<dbReference type="RefSeq" id="WP_342351846.1">
    <property type="nucleotide sequence ID" value="NZ_FXAZ01000001.1"/>
</dbReference>
<dbReference type="Gene3D" id="2.20.25.110">
    <property type="entry name" value="S-adenosyl-L-methionine-dependent methyltransferases"/>
    <property type="match status" value="1"/>
</dbReference>
<dbReference type="CDD" id="cd02440">
    <property type="entry name" value="AdoMet_MTases"/>
    <property type="match status" value="1"/>
</dbReference>
<name>A0A1X7IB91_9BACL</name>
<dbReference type="AlphaFoldDB" id="A0A1X7IB91"/>
<reference evidence="4 5" key="1">
    <citation type="submission" date="2017-04" db="EMBL/GenBank/DDBJ databases">
        <authorList>
            <person name="Afonso C.L."/>
            <person name="Miller P.J."/>
            <person name="Scott M.A."/>
            <person name="Spackman E."/>
            <person name="Goraichik I."/>
            <person name="Dimitrov K.M."/>
            <person name="Suarez D.L."/>
            <person name="Swayne D.E."/>
        </authorList>
    </citation>
    <scope>NUCLEOTIDE SEQUENCE [LARGE SCALE GENOMIC DNA]</scope>
    <source>
        <strain evidence="4 5">11</strain>
    </source>
</reference>
<evidence type="ECO:0000313" key="4">
    <source>
        <dbReference type="EMBL" id="SMG11880.1"/>
    </source>
</evidence>
<dbReference type="InterPro" id="IPR029063">
    <property type="entry name" value="SAM-dependent_MTases_sf"/>
</dbReference>